<organism evidence="1 2">
    <name type="scientific">Orbilia oligospora</name>
    <name type="common">Nematode-trapping fungus</name>
    <name type="synonym">Arthrobotrys oligospora</name>
    <dbReference type="NCBI Taxonomy" id="2813651"/>
    <lineage>
        <taxon>Eukaryota</taxon>
        <taxon>Fungi</taxon>
        <taxon>Dikarya</taxon>
        <taxon>Ascomycota</taxon>
        <taxon>Pezizomycotina</taxon>
        <taxon>Orbiliomycetes</taxon>
        <taxon>Orbiliales</taxon>
        <taxon>Orbiliaceae</taxon>
        <taxon>Orbilia</taxon>
    </lineage>
</organism>
<dbReference type="AlphaFoldDB" id="A0A7C8J5Q7"/>
<dbReference type="Proteomes" id="UP000475325">
    <property type="component" value="Unassembled WGS sequence"/>
</dbReference>
<reference evidence="1 2" key="1">
    <citation type="submission" date="2019-06" db="EMBL/GenBank/DDBJ databases">
        <authorList>
            <person name="Palmer J.M."/>
        </authorList>
    </citation>
    <scope>NUCLEOTIDE SEQUENCE [LARGE SCALE GENOMIC DNA]</scope>
    <source>
        <strain evidence="1 2">TWF102</strain>
    </source>
</reference>
<accession>A0A7C8J5Q7</accession>
<name>A0A7C8J5Q7_ORBOL</name>
<proteinExistence type="predicted"/>
<dbReference type="EMBL" id="WIQW01000076">
    <property type="protein sequence ID" value="KAF3087626.1"/>
    <property type="molecule type" value="Genomic_DNA"/>
</dbReference>
<evidence type="ECO:0000313" key="1">
    <source>
        <dbReference type="EMBL" id="KAF3087626.1"/>
    </source>
</evidence>
<sequence length="87" mass="9817">MAGVSKGDGELRFSLSFCPSRSPFITLRNLFLSMLLLAEKDKKKAKSRPSSHSNSSFFQNFLFGCVEFRSCVCGARNSCLPNLRFHY</sequence>
<comment type="caution">
    <text evidence="1">The sequence shown here is derived from an EMBL/GenBank/DDBJ whole genome shotgun (WGS) entry which is preliminary data.</text>
</comment>
<gene>
    <name evidence="1" type="ORF">TWF102_012032</name>
</gene>
<evidence type="ECO:0000313" key="2">
    <source>
        <dbReference type="Proteomes" id="UP000475325"/>
    </source>
</evidence>
<protein>
    <submittedName>
        <fullName evidence="1">Uncharacterized protein</fullName>
    </submittedName>
</protein>